<keyword evidence="4" id="KW-0611">Plant defense</keyword>
<comment type="similarity">
    <text evidence="1">Belongs to the disease resistance NB-LRR family.</text>
</comment>
<dbReference type="GO" id="GO:0005524">
    <property type="term" value="F:ATP binding"/>
    <property type="evidence" value="ECO:0007669"/>
    <property type="project" value="UniProtKB-KW"/>
</dbReference>
<dbReference type="GO" id="GO:0006952">
    <property type="term" value="P:defense response"/>
    <property type="evidence" value="ECO:0007669"/>
    <property type="project" value="UniProtKB-KW"/>
</dbReference>
<reference evidence="7 8" key="1">
    <citation type="journal article" date="2019" name="Nat. Plants">
        <title>Stout camphor tree genome fills gaps in understanding of flowering plant genome evolution.</title>
        <authorList>
            <person name="Chaw S.M."/>
            <person name="Liu Y.C."/>
            <person name="Wu Y.W."/>
            <person name="Wang H.Y."/>
            <person name="Lin C.I."/>
            <person name="Wu C.S."/>
            <person name="Ke H.M."/>
            <person name="Chang L.Y."/>
            <person name="Hsu C.Y."/>
            <person name="Yang H.T."/>
            <person name="Sudianto E."/>
            <person name="Hsu M.H."/>
            <person name="Wu K.P."/>
            <person name="Wang L.N."/>
            <person name="Leebens-Mack J.H."/>
            <person name="Tsai I.J."/>
        </authorList>
    </citation>
    <scope>NUCLEOTIDE SEQUENCE [LARGE SCALE GENOMIC DNA]</scope>
    <source>
        <strain evidence="8">cv. Chaw 1501</strain>
        <tissue evidence="7">Young leaves</tissue>
    </source>
</reference>
<dbReference type="PROSITE" id="PS50219">
    <property type="entry name" value="CNH"/>
    <property type="match status" value="1"/>
</dbReference>
<dbReference type="InterPro" id="IPR003591">
    <property type="entry name" value="Leu-rich_rpt_typical-subtyp"/>
</dbReference>
<evidence type="ECO:0000256" key="2">
    <source>
        <dbReference type="ARBA" id="ARBA00022614"/>
    </source>
</evidence>
<dbReference type="Pfam" id="PF00780">
    <property type="entry name" value="CNH"/>
    <property type="match status" value="1"/>
</dbReference>
<dbReference type="Gene3D" id="1.10.8.430">
    <property type="entry name" value="Helical domain of apoptotic protease-activating factors"/>
    <property type="match status" value="1"/>
</dbReference>
<dbReference type="PANTHER" id="PTHR33463">
    <property type="entry name" value="NB-ARC DOMAIN-CONTAINING PROTEIN-RELATED"/>
    <property type="match status" value="1"/>
</dbReference>
<evidence type="ECO:0000256" key="5">
    <source>
        <dbReference type="ARBA" id="ARBA00022840"/>
    </source>
</evidence>
<sequence>MVHSAYDAIELVKNHPTKIESIASNGSKLLLACVDCSLRIYAPQSAPSSPSDPSSNGSIQRQRYVLEKNLGSFSRKPIVAMEISKSRNVLLSLSETITFHRLPNLELVAVVSKSKGVNAYAWDDRRGVLCFGRQKRVGIFRLEGGREFVEVKEFSIPDMAKSIAWCGENMCLGIRKEYMILNSTSGVLSEVFPSGRVAPPLVVPLPSGGATSWNGTALLSAIYLVYLDVEVYGRRIGYIKNLKKNMKELDKYDLFAARDDVLNKINGDKPNGVCNKWLENVKQIEDEVKAIQEEFEGDKKCLIGWCPNIYSRMKLGKRVEDIIKEMTDQSKKRLEFNGKELPDAPLEKVLLQNIESNSLTATERTLKEILMFIEDDNTKMIGVWGMGGVGKTTTMKLLNNRLEGSPAFEIVIWVTVSKAGNRRDVQNVIADRLNLSKSESDDQLKASVCKALRKKKFLLLLDDVWERIDLSDVGIPPLNQVDGCKVVLTTRSLKVCRQMKTNEDVKVETLSQDEAWNLFIRSAGDVAMTSDIKQFAEGIVKECGGLPLAINVVGSSLRNNGDVVVWRNTLRELRLPTTSENEDMQEQVFPCLRSSYDLLQDDCKKKLFLYCSLYPGDYEIFINDLVEYCWLEGYIHGVRSIEDARDKGHCMVIGLVDTALLERCRREGYVKMHDIVRDFALREAPGFLVKVGMNINHPLEEKEWLQSQKISLMKSNLCNLLERPNCSTLSTLLLQENHQLAMFPDPFFECMHSLRILDLSWTRIKSLPSSLWTLVNLRGLYLKDCWGLEELPSQVGPLRQLKVLHLGGNTAIKYLPREVGELTRLKRLIVGFQNRICYQNDDEDTKEWNMKLRVPTGIIPKLQLLEELSLYVVVKNVRVEKEQWDDASMEVVVEELCGLEHLTFLDAYFPKVECLEHFLRHSKSVKPTSSLFRRFRFRVGTEIRDIQLLPREVQEGERRLVYNGGFGTSHAAIMETLASCSSFCLQDDCTTRKLSELGLANMNELKDCWVKSCEKMETLFDGDEKQEACALLPNLERLWLCNLPELRSLCDGPLLLGSLSKLRELYLRKCNNLKKVFQLGIIRQLCSLETLWVQDCSNVEEIIEIEEEEMSMSVASHTHNVISYNNDRLILHNIKEIRLHSLPELVSICRGFSNFEWPSLEIIYIFRCPKFKSLSFLSNGTNIVAPALKKIHGYSEWWAALEWEDNDIKQRLQPFFESCS</sequence>
<dbReference type="FunFam" id="3.40.50.300:FF:001091">
    <property type="entry name" value="Probable disease resistance protein At1g61300"/>
    <property type="match status" value="1"/>
</dbReference>
<dbReference type="SMART" id="SM00369">
    <property type="entry name" value="LRR_TYP"/>
    <property type="match status" value="2"/>
</dbReference>
<dbReference type="InterPro" id="IPR002182">
    <property type="entry name" value="NB-ARC"/>
</dbReference>
<proteinExistence type="inferred from homology"/>
<keyword evidence="3" id="KW-0677">Repeat</keyword>
<dbReference type="SUPFAM" id="SSF50978">
    <property type="entry name" value="WD40 repeat-like"/>
    <property type="match status" value="1"/>
</dbReference>
<dbReference type="InterPro" id="IPR050905">
    <property type="entry name" value="Plant_NBS-LRR"/>
</dbReference>
<dbReference type="InterPro" id="IPR036322">
    <property type="entry name" value="WD40_repeat_dom_sf"/>
</dbReference>
<name>A0A443N0A0_9MAGN</name>
<keyword evidence="2" id="KW-0433">Leucine-rich repeat</keyword>
<dbReference type="Pfam" id="PF23247">
    <property type="entry name" value="LRR_RPS2"/>
    <property type="match status" value="1"/>
</dbReference>
<feature type="domain" description="CNH" evidence="6">
    <location>
        <begin position="16"/>
        <end position="310"/>
    </location>
</feature>
<evidence type="ECO:0000256" key="4">
    <source>
        <dbReference type="ARBA" id="ARBA00022821"/>
    </source>
</evidence>
<dbReference type="InterPro" id="IPR027417">
    <property type="entry name" value="P-loop_NTPase"/>
</dbReference>
<keyword evidence="5" id="KW-0547">Nucleotide-binding</keyword>
<accession>A0A443N0A0</accession>
<evidence type="ECO:0000313" key="8">
    <source>
        <dbReference type="Proteomes" id="UP000283530"/>
    </source>
</evidence>
<keyword evidence="8" id="KW-1185">Reference proteome</keyword>
<dbReference type="Pfam" id="PF23598">
    <property type="entry name" value="LRR_14"/>
    <property type="match status" value="1"/>
</dbReference>
<dbReference type="Gene3D" id="3.80.10.10">
    <property type="entry name" value="Ribonuclease Inhibitor"/>
    <property type="match status" value="2"/>
</dbReference>
<dbReference type="Pfam" id="PF00931">
    <property type="entry name" value="NB-ARC"/>
    <property type="match status" value="1"/>
</dbReference>
<keyword evidence="5" id="KW-0067">ATP-binding</keyword>
<evidence type="ECO:0000256" key="3">
    <source>
        <dbReference type="ARBA" id="ARBA00022737"/>
    </source>
</evidence>
<evidence type="ECO:0000313" key="7">
    <source>
        <dbReference type="EMBL" id="RWR71934.1"/>
    </source>
</evidence>
<evidence type="ECO:0000256" key="1">
    <source>
        <dbReference type="ARBA" id="ARBA00008894"/>
    </source>
</evidence>
<dbReference type="InterPro" id="IPR055414">
    <property type="entry name" value="LRR_R13L4/SHOC2-like"/>
</dbReference>
<gene>
    <name evidence="7" type="ORF">CKAN_00012100</name>
</gene>
<dbReference type="InterPro" id="IPR032675">
    <property type="entry name" value="LRR_dom_sf"/>
</dbReference>
<dbReference type="SUPFAM" id="SSF52058">
    <property type="entry name" value="L domain-like"/>
    <property type="match status" value="1"/>
</dbReference>
<evidence type="ECO:0000259" key="6">
    <source>
        <dbReference type="PROSITE" id="PS50219"/>
    </source>
</evidence>
<dbReference type="OrthoDB" id="5325112at2759"/>
<dbReference type="InterPro" id="IPR036388">
    <property type="entry name" value="WH-like_DNA-bd_sf"/>
</dbReference>
<dbReference type="PANTHER" id="PTHR33463:SF209">
    <property type="entry name" value="DISEASE RESISTANCE PROTEIN RPS2-LIKE"/>
    <property type="match status" value="1"/>
</dbReference>
<dbReference type="InterPro" id="IPR001180">
    <property type="entry name" value="CNH_dom"/>
</dbReference>
<dbReference type="EMBL" id="QPKB01000001">
    <property type="protein sequence ID" value="RWR71934.1"/>
    <property type="molecule type" value="Genomic_DNA"/>
</dbReference>
<dbReference type="Gene3D" id="1.10.10.10">
    <property type="entry name" value="Winged helix-like DNA-binding domain superfamily/Winged helix DNA-binding domain"/>
    <property type="match status" value="1"/>
</dbReference>
<dbReference type="InterPro" id="IPR042197">
    <property type="entry name" value="Apaf_helical"/>
</dbReference>
<dbReference type="Proteomes" id="UP000283530">
    <property type="component" value="Unassembled WGS sequence"/>
</dbReference>
<dbReference type="AlphaFoldDB" id="A0A443N0A0"/>
<protein>
    <submittedName>
        <fullName evidence="7">Putative disease resistance protein</fullName>
    </submittedName>
</protein>
<dbReference type="InterPro" id="IPR057135">
    <property type="entry name" value="At4g27190-like_LRR"/>
</dbReference>
<dbReference type="SUPFAM" id="SSF52540">
    <property type="entry name" value="P-loop containing nucleoside triphosphate hydrolases"/>
    <property type="match status" value="1"/>
</dbReference>
<dbReference type="GO" id="GO:0043531">
    <property type="term" value="F:ADP binding"/>
    <property type="evidence" value="ECO:0007669"/>
    <property type="project" value="InterPro"/>
</dbReference>
<comment type="caution">
    <text evidence="7">The sequence shown here is derived from an EMBL/GenBank/DDBJ whole genome shotgun (WGS) entry which is preliminary data.</text>
</comment>
<organism evidence="7 8">
    <name type="scientific">Cinnamomum micranthum f. kanehirae</name>
    <dbReference type="NCBI Taxonomy" id="337451"/>
    <lineage>
        <taxon>Eukaryota</taxon>
        <taxon>Viridiplantae</taxon>
        <taxon>Streptophyta</taxon>
        <taxon>Embryophyta</taxon>
        <taxon>Tracheophyta</taxon>
        <taxon>Spermatophyta</taxon>
        <taxon>Magnoliopsida</taxon>
        <taxon>Magnoliidae</taxon>
        <taxon>Laurales</taxon>
        <taxon>Lauraceae</taxon>
        <taxon>Cinnamomum</taxon>
    </lineage>
</organism>
<dbReference type="Gene3D" id="3.40.50.300">
    <property type="entry name" value="P-loop containing nucleotide triphosphate hydrolases"/>
    <property type="match status" value="1"/>
</dbReference>
<dbReference type="PRINTS" id="PR00364">
    <property type="entry name" value="DISEASERSIST"/>
</dbReference>